<dbReference type="GO" id="GO:0000287">
    <property type="term" value="F:magnesium ion binding"/>
    <property type="evidence" value="ECO:0007669"/>
    <property type="project" value="UniProtKB-UniRule"/>
</dbReference>
<keyword evidence="10" id="KW-1185">Reference proteome</keyword>
<name>A0A1I1IFF5_9SPHI</name>
<dbReference type="FunFam" id="3.90.1560.10:FF:000001">
    <property type="entry name" value="Probable 2-phosphosulfolactate phosphatase"/>
    <property type="match status" value="1"/>
</dbReference>
<dbReference type="OrthoDB" id="4913at2"/>
<dbReference type="STRING" id="623281.SAMN05421747_10940"/>
<evidence type="ECO:0000256" key="1">
    <source>
        <dbReference type="ARBA" id="ARBA00001946"/>
    </source>
</evidence>
<dbReference type="InterPro" id="IPR036702">
    <property type="entry name" value="ComB-like_sf"/>
</dbReference>
<keyword evidence="5 8" id="KW-0378">Hydrolase</keyword>
<organism evidence="9 10">
    <name type="scientific">Parapedobacter composti</name>
    <dbReference type="NCBI Taxonomy" id="623281"/>
    <lineage>
        <taxon>Bacteria</taxon>
        <taxon>Pseudomonadati</taxon>
        <taxon>Bacteroidota</taxon>
        <taxon>Sphingobacteriia</taxon>
        <taxon>Sphingobacteriales</taxon>
        <taxon>Sphingobacteriaceae</taxon>
        <taxon>Parapedobacter</taxon>
    </lineage>
</organism>
<dbReference type="EMBL" id="FOLL01000009">
    <property type="protein sequence ID" value="SFC35059.1"/>
    <property type="molecule type" value="Genomic_DNA"/>
</dbReference>
<dbReference type="Pfam" id="PF04029">
    <property type="entry name" value="2-ph_phosp"/>
    <property type="match status" value="1"/>
</dbReference>
<dbReference type="InterPro" id="IPR005238">
    <property type="entry name" value="ComB-like"/>
</dbReference>
<evidence type="ECO:0000313" key="10">
    <source>
        <dbReference type="Proteomes" id="UP000199577"/>
    </source>
</evidence>
<comment type="cofactor">
    <cofactor evidence="1 8">
        <name>Mg(2+)</name>
        <dbReference type="ChEBI" id="CHEBI:18420"/>
    </cofactor>
</comment>
<protein>
    <recommendedName>
        <fullName evidence="4 8">Probable 2-phosphosulfolactate phosphatase</fullName>
        <ecNumber evidence="3 8">3.1.3.71</ecNumber>
    </recommendedName>
</protein>
<evidence type="ECO:0000256" key="5">
    <source>
        <dbReference type="ARBA" id="ARBA00022801"/>
    </source>
</evidence>
<dbReference type="Gene3D" id="3.90.1560.10">
    <property type="entry name" value="ComB-like"/>
    <property type="match status" value="1"/>
</dbReference>
<dbReference type="RefSeq" id="WP_090973617.1">
    <property type="nucleotide sequence ID" value="NZ_FOLL01000009.1"/>
</dbReference>
<dbReference type="GO" id="GO:0050532">
    <property type="term" value="F:2-phosphosulfolactate phosphatase activity"/>
    <property type="evidence" value="ECO:0007669"/>
    <property type="project" value="UniProtKB-UniRule"/>
</dbReference>
<sequence length="248" mass="27003">MAITGPKSIQVCLSPALLPYYHLDDTVAVVIDIFRATSSMCYGLANGAKAIIPVAEVEECLAYRKHGYLLAAERNGEVVKGFDFGNSPFSYTRDRVEGKTIVLTTTNGTRAIRHCAGATAVAIGSFLNIGALSNWLNKQNRHILLVCAGWKNHVNLEDTVFAGGVISRISHDDIEMDDSAQVALAMFRQAQGDLAGFLSRASHAKRMQHLHIEQDIAFCLQTDTIAVVPVLQNDALVCLNEDQYVSLP</sequence>
<evidence type="ECO:0000256" key="2">
    <source>
        <dbReference type="ARBA" id="ARBA00009997"/>
    </source>
</evidence>
<keyword evidence="6 8" id="KW-0460">Magnesium</keyword>
<comment type="similarity">
    <text evidence="2 8">Belongs to the ComB family.</text>
</comment>
<proteinExistence type="inferred from homology"/>
<dbReference type="Proteomes" id="UP000199577">
    <property type="component" value="Unassembled WGS sequence"/>
</dbReference>
<evidence type="ECO:0000256" key="6">
    <source>
        <dbReference type="ARBA" id="ARBA00022842"/>
    </source>
</evidence>
<comment type="catalytic activity">
    <reaction evidence="7 8">
        <text>(2R)-O-phospho-3-sulfolactate + H2O = (2R)-3-sulfolactate + phosphate</text>
        <dbReference type="Rhea" id="RHEA:23416"/>
        <dbReference type="ChEBI" id="CHEBI:15377"/>
        <dbReference type="ChEBI" id="CHEBI:15597"/>
        <dbReference type="ChEBI" id="CHEBI:43474"/>
        <dbReference type="ChEBI" id="CHEBI:58738"/>
        <dbReference type="EC" id="3.1.3.71"/>
    </reaction>
</comment>
<reference evidence="9 10" key="1">
    <citation type="submission" date="2016-10" db="EMBL/GenBank/DDBJ databases">
        <authorList>
            <person name="de Groot N.N."/>
        </authorList>
    </citation>
    <scope>NUCLEOTIDE SEQUENCE [LARGE SCALE GENOMIC DNA]</scope>
    <source>
        <strain evidence="9 10">DSM 22900</strain>
    </source>
</reference>
<evidence type="ECO:0000256" key="3">
    <source>
        <dbReference type="ARBA" id="ARBA00012953"/>
    </source>
</evidence>
<evidence type="ECO:0000256" key="8">
    <source>
        <dbReference type="HAMAP-Rule" id="MF_00490"/>
    </source>
</evidence>
<dbReference type="EC" id="3.1.3.71" evidence="3 8"/>
<dbReference type="PANTHER" id="PTHR37311">
    <property type="entry name" value="2-PHOSPHOSULFOLACTATE PHOSPHATASE-RELATED"/>
    <property type="match status" value="1"/>
</dbReference>
<dbReference type="GO" id="GO:0050545">
    <property type="term" value="F:sulfopyruvate decarboxylase activity"/>
    <property type="evidence" value="ECO:0007669"/>
    <property type="project" value="TreeGrafter"/>
</dbReference>
<evidence type="ECO:0000256" key="7">
    <source>
        <dbReference type="ARBA" id="ARBA00033711"/>
    </source>
</evidence>
<dbReference type="HAMAP" id="MF_00490">
    <property type="entry name" value="ComB"/>
    <property type="match status" value="1"/>
</dbReference>
<evidence type="ECO:0000313" key="9">
    <source>
        <dbReference type="EMBL" id="SFC35059.1"/>
    </source>
</evidence>
<gene>
    <name evidence="8" type="primary">comB</name>
    <name evidence="9" type="ORF">SAMN05421747_10940</name>
</gene>
<evidence type="ECO:0000256" key="4">
    <source>
        <dbReference type="ARBA" id="ARBA00021948"/>
    </source>
</evidence>
<dbReference type="SUPFAM" id="SSF142823">
    <property type="entry name" value="ComB-like"/>
    <property type="match status" value="1"/>
</dbReference>
<accession>A0A1I1IFF5</accession>
<dbReference type="PANTHER" id="PTHR37311:SF1">
    <property type="entry name" value="2-PHOSPHOSULFOLACTATE PHOSPHATASE-RELATED"/>
    <property type="match status" value="1"/>
</dbReference>
<dbReference type="AlphaFoldDB" id="A0A1I1IFF5"/>